<dbReference type="GO" id="GO:0016746">
    <property type="term" value="F:acyltransferase activity"/>
    <property type="evidence" value="ECO:0007669"/>
    <property type="project" value="UniProtKB-KW"/>
</dbReference>
<proteinExistence type="predicted"/>
<organism evidence="1 2">
    <name type="scientific">Kordia algicida OT-1</name>
    <dbReference type="NCBI Taxonomy" id="391587"/>
    <lineage>
        <taxon>Bacteria</taxon>
        <taxon>Pseudomonadati</taxon>
        <taxon>Bacteroidota</taxon>
        <taxon>Flavobacteriia</taxon>
        <taxon>Flavobacteriales</taxon>
        <taxon>Flavobacteriaceae</taxon>
        <taxon>Kordia</taxon>
    </lineage>
</organism>
<dbReference type="AlphaFoldDB" id="A9DX90"/>
<keyword evidence="2" id="KW-1185">Reference proteome</keyword>
<dbReference type="GO" id="GO:0005198">
    <property type="term" value="F:structural molecule activity"/>
    <property type="evidence" value="ECO:0007669"/>
    <property type="project" value="InterPro"/>
</dbReference>
<protein>
    <submittedName>
        <fullName evidence="1">Phospholipid/glycerol acyltransferase</fullName>
    </submittedName>
</protein>
<dbReference type="PANTHER" id="PTHR38009">
    <property type="entry name" value="CONSERVED HYPOTHETICAL PHAGE TAIL PROTEIN"/>
    <property type="match status" value="1"/>
</dbReference>
<name>A9DX90_9FLAO</name>
<dbReference type="RefSeq" id="WP_007094046.1">
    <property type="nucleotide sequence ID" value="NZ_CP142125.1"/>
</dbReference>
<dbReference type="PANTHER" id="PTHR38009:SF1">
    <property type="entry name" value="CONSERVED HYPOTHETICAL PHAGE TAIL PROTEIN"/>
    <property type="match status" value="1"/>
</dbReference>
<keyword evidence="1" id="KW-0012">Acyltransferase</keyword>
<dbReference type="NCBIfam" id="TIGR02241">
    <property type="entry name" value="conserved hypothetical phage tail region protein"/>
    <property type="match status" value="1"/>
</dbReference>
<dbReference type="InterPro" id="IPR011747">
    <property type="entry name" value="CHP02241"/>
</dbReference>
<gene>
    <name evidence="1" type="ORF">KAOT1_07398</name>
</gene>
<accession>A9DX90</accession>
<dbReference type="OrthoDB" id="9799891at2"/>
<dbReference type="InterPro" id="IPR010667">
    <property type="entry name" value="Phage_T4_Gp19"/>
</dbReference>
<comment type="caution">
    <text evidence="1">The sequence shown here is derived from an EMBL/GenBank/DDBJ whole genome shotgun (WGS) entry which is preliminary data.</text>
</comment>
<evidence type="ECO:0000313" key="2">
    <source>
        <dbReference type="Proteomes" id="UP000002945"/>
    </source>
</evidence>
<dbReference type="Proteomes" id="UP000002945">
    <property type="component" value="Unassembled WGS sequence"/>
</dbReference>
<dbReference type="HOGENOM" id="CLU_101335_0_1_10"/>
<dbReference type="STRING" id="391587.KAOT1_07398"/>
<dbReference type="EMBL" id="ABIB01000005">
    <property type="protein sequence ID" value="EDP95975.1"/>
    <property type="molecule type" value="Genomic_DNA"/>
</dbReference>
<dbReference type="eggNOG" id="ENOG5032T2H">
    <property type="taxonomic scope" value="Bacteria"/>
</dbReference>
<sequence>MALFDSFKYPVSGFHFVVYFNGLLPNPVDISFQSVSGLSVTVETESYAEGGENRFVHEIPKGLKFSTLTLKRGLKSVPSSVAKWCEDAYENFSFKRLNLIIVLLSENHIPIKTWNVVGAYPIKYELGEFNAETQSVLIETLELKYDYFKLLSIGDLIPT</sequence>
<dbReference type="Pfam" id="PF06841">
    <property type="entry name" value="Phage_T4_gp19"/>
    <property type="match status" value="1"/>
</dbReference>
<evidence type="ECO:0000313" key="1">
    <source>
        <dbReference type="EMBL" id="EDP95975.1"/>
    </source>
</evidence>
<reference evidence="1 2" key="1">
    <citation type="journal article" date="2011" name="J. Bacteriol.">
        <title>Genome sequence of the algicidal bacterium Kordia algicida OT-1.</title>
        <authorList>
            <person name="Lee H.S."/>
            <person name="Kang S.G."/>
            <person name="Kwon K.K."/>
            <person name="Lee J.H."/>
            <person name="Kim S.J."/>
        </authorList>
    </citation>
    <scope>NUCLEOTIDE SEQUENCE [LARGE SCALE GENOMIC DNA]</scope>
    <source>
        <strain evidence="1 2">OT-1</strain>
    </source>
</reference>
<keyword evidence="1" id="KW-0808">Transferase</keyword>